<feature type="region of interest" description="Disordered" evidence="1">
    <location>
        <begin position="40"/>
        <end position="60"/>
    </location>
</feature>
<feature type="chain" id="PRO_5041993467" description="Survival protein SurE-like phosphatase/nucleotidase domain-containing protein" evidence="2">
    <location>
        <begin position="20"/>
        <end position="811"/>
    </location>
</feature>
<evidence type="ECO:0000256" key="2">
    <source>
        <dbReference type="SAM" id="SignalP"/>
    </source>
</evidence>
<feature type="region of interest" description="Disordered" evidence="1">
    <location>
        <begin position="712"/>
        <end position="749"/>
    </location>
</feature>
<evidence type="ECO:0000313" key="5">
    <source>
        <dbReference type="EMBL" id="KAJ6261397.1"/>
    </source>
</evidence>
<feature type="domain" description="Hypervirulence associated protein TUDOR" evidence="4">
    <location>
        <begin position="142"/>
        <end position="202"/>
    </location>
</feature>
<dbReference type="Gene3D" id="3.40.1210.10">
    <property type="entry name" value="Survival protein SurE-like phosphatase/nucleotidase"/>
    <property type="match status" value="1"/>
</dbReference>
<sequence length="811" mass="89124">MLPAIKVGVFLAAAQSAVARIAPQSAHVVIILPQSNPMRSLPRTMHSPARPPRKTASTAVASPAPFLCHPSHAHTHLSAAPGATALFPSGVPHACTLLLPHRVRIGPRRRVLAILRCPANTRNTCNTHTHRGQTPNYKLQAQWNWGGGHPTGTVEKVAEHGSISIQSNKGNTVTRKADPDNPAVQLSHDGSGHDVVKRASELDKVSGSSKSNEDSQDKKDKKDDEEPQKEQKEQNGEKDQEDGKLNNSFPKPRQHAPITRPPDTEEQKREADLPLDEHIKEVEARDKRANGDKQDDKQDDEMKDAESADDKPWTPERQPAFSPEKQPADEASVGEKRERAEEQEESDTSPAPAQSNGEHPAAEPEAKKAKVDEPATNEEPPKKKSGRPKREDSKTGPQPVERKNSVSSRTRSKATSDNSALTVQCRAEYKSCKMQRKLRWRRAGKLLASWLHASASGRRGIAQKLRARKFTRRRPILNFIHTTRRRFKMHILLTNDDGPPGPASPYITYLVEALRARSHTVSVCIPADQKSWIGKAHIIGHHPHPTFYRPDTNSVHDTPRGDGGDEWVLINGTPASCTQIGLFHLFRERPPIDLVISGPNFGKNTSAVYALSSGTMGGAMEAALSGGKAISVSYAYRSINHDHNPRHIAAVSTLSARIIDHLYKNWPADGSVDMYSINLPVDTDVDNAKILFTHILQNTWGGCYAAVRTAADEEDPNALEKANRDAEENPTRDAELPAVPAPPAQNGEDARKVMEKYKFRWAPRFSDVEKTAAQPSAEGSDAWALRQGYVSVTPLKANFLHGPGIGQELTL</sequence>
<feature type="signal peptide" evidence="2">
    <location>
        <begin position="1"/>
        <end position="19"/>
    </location>
</feature>
<feature type="compositionally biased region" description="Basic and acidic residues" evidence="1">
    <location>
        <begin position="304"/>
        <end position="314"/>
    </location>
</feature>
<reference evidence="5" key="1">
    <citation type="submission" date="2023-01" db="EMBL/GenBank/DDBJ databases">
        <title>The chitinases involved in constricting ring structure development in the nematode-trapping fungus Drechslerella dactyloides.</title>
        <authorList>
            <person name="Wang R."/>
            <person name="Zhang L."/>
            <person name="Tang P."/>
            <person name="Li S."/>
            <person name="Liang L."/>
        </authorList>
    </citation>
    <scope>NUCLEOTIDE SEQUENCE</scope>
    <source>
        <strain evidence="5">YMF1.00031</strain>
    </source>
</reference>
<dbReference type="EMBL" id="JAQGDS010000004">
    <property type="protein sequence ID" value="KAJ6261397.1"/>
    <property type="molecule type" value="Genomic_DNA"/>
</dbReference>
<feature type="compositionally biased region" description="Basic and acidic residues" evidence="1">
    <location>
        <begin position="262"/>
        <end position="296"/>
    </location>
</feature>
<dbReference type="PANTHER" id="PTHR47551:SF1">
    <property type="entry name" value="TUBULIN--TYROSINE LIGASE PBY1-RELATED"/>
    <property type="match status" value="1"/>
</dbReference>
<feature type="compositionally biased region" description="Polar residues" evidence="1">
    <location>
        <begin position="405"/>
        <end position="420"/>
    </location>
</feature>
<keyword evidence="6" id="KW-1185">Reference proteome</keyword>
<feature type="region of interest" description="Disordered" evidence="1">
    <location>
        <begin position="166"/>
        <end position="420"/>
    </location>
</feature>
<dbReference type="InterPro" id="IPR002828">
    <property type="entry name" value="SurE-like_Pase/nucleotidase"/>
</dbReference>
<gene>
    <name evidence="5" type="ORF">Dda_4067</name>
</gene>
<organism evidence="5 6">
    <name type="scientific">Drechslerella dactyloides</name>
    <name type="common">Nematode-trapping fungus</name>
    <name type="synonym">Arthrobotrys dactyloides</name>
    <dbReference type="NCBI Taxonomy" id="74499"/>
    <lineage>
        <taxon>Eukaryota</taxon>
        <taxon>Fungi</taxon>
        <taxon>Dikarya</taxon>
        <taxon>Ascomycota</taxon>
        <taxon>Pezizomycotina</taxon>
        <taxon>Orbiliomycetes</taxon>
        <taxon>Orbiliales</taxon>
        <taxon>Orbiliaceae</taxon>
        <taxon>Drechslerella</taxon>
    </lineage>
</organism>
<keyword evidence="2" id="KW-0732">Signal</keyword>
<dbReference type="GO" id="GO:0000932">
    <property type="term" value="C:P-body"/>
    <property type="evidence" value="ECO:0007669"/>
    <property type="project" value="TreeGrafter"/>
</dbReference>
<name>A0AAD6NKC5_DREDA</name>
<dbReference type="Proteomes" id="UP001221413">
    <property type="component" value="Unassembled WGS sequence"/>
</dbReference>
<evidence type="ECO:0000313" key="6">
    <source>
        <dbReference type="Proteomes" id="UP001221413"/>
    </source>
</evidence>
<dbReference type="InterPro" id="IPR021331">
    <property type="entry name" value="Hva1_TUDOR"/>
</dbReference>
<comment type="caution">
    <text evidence="5">The sequence shown here is derived from an EMBL/GenBank/DDBJ whole genome shotgun (WGS) entry which is preliminary data.</text>
</comment>
<feature type="domain" description="Survival protein SurE-like phosphatase/nucleotidase" evidence="3">
    <location>
        <begin position="491"/>
        <end position="700"/>
    </location>
</feature>
<dbReference type="NCBIfam" id="TIGR00087">
    <property type="entry name" value="surE"/>
    <property type="match status" value="1"/>
</dbReference>
<feature type="compositionally biased region" description="Basic and acidic residues" evidence="1">
    <location>
        <begin position="211"/>
        <end position="244"/>
    </location>
</feature>
<feature type="compositionally biased region" description="Basic and acidic residues" evidence="1">
    <location>
        <begin position="721"/>
        <end position="735"/>
    </location>
</feature>
<proteinExistence type="predicted"/>
<dbReference type="GO" id="GO:0016787">
    <property type="term" value="F:hydrolase activity"/>
    <property type="evidence" value="ECO:0007669"/>
    <property type="project" value="InterPro"/>
</dbReference>
<dbReference type="AlphaFoldDB" id="A0AAD6NKC5"/>
<feature type="compositionally biased region" description="Basic and acidic residues" evidence="1">
    <location>
        <begin position="190"/>
        <end position="204"/>
    </location>
</feature>
<dbReference type="Pfam" id="PF01975">
    <property type="entry name" value="SurE"/>
    <property type="match status" value="1"/>
</dbReference>
<dbReference type="PANTHER" id="PTHR47551">
    <property type="entry name" value="TUBULIN--TYROSINE LIGASE PBY1-RELATED"/>
    <property type="match status" value="1"/>
</dbReference>
<evidence type="ECO:0000259" key="3">
    <source>
        <dbReference type="Pfam" id="PF01975"/>
    </source>
</evidence>
<evidence type="ECO:0000256" key="1">
    <source>
        <dbReference type="SAM" id="MobiDB-lite"/>
    </source>
</evidence>
<feature type="compositionally biased region" description="Basic and acidic residues" evidence="1">
    <location>
        <begin position="388"/>
        <end position="404"/>
    </location>
</feature>
<accession>A0AAD6NKC5</accession>
<evidence type="ECO:0008006" key="7">
    <source>
        <dbReference type="Google" id="ProtNLM"/>
    </source>
</evidence>
<feature type="compositionally biased region" description="Basic and acidic residues" evidence="1">
    <location>
        <begin position="360"/>
        <end position="373"/>
    </location>
</feature>
<dbReference type="InterPro" id="IPR036523">
    <property type="entry name" value="SurE-like_sf"/>
</dbReference>
<dbReference type="Pfam" id="PF11160">
    <property type="entry name" value="Hva1_TUDOR"/>
    <property type="match status" value="1"/>
</dbReference>
<dbReference type="SUPFAM" id="SSF64167">
    <property type="entry name" value="SurE-like"/>
    <property type="match status" value="1"/>
</dbReference>
<protein>
    <recommendedName>
        <fullName evidence="7">Survival protein SurE-like phosphatase/nucleotidase domain-containing protein</fullName>
    </recommendedName>
</protein>
<evidence type="ECO:0000259" key="4">
    <source>
        <dbReference type="Pfam" id="PF11160"/>
    </source>
</evidence>
<dbReference type="InterPro" id="IPR027746">
    <property type="entry name" value="TTL"/>
</dbReference>
<feature type="compositionally biased region" description="Polar residues" evidence="1">
    <location>
        <begin position="348"/>
        <end position="357"/>
    </location>
</feature>